<organism evidence="8 9">
    <name type="scientific">Geoanaerobacter pelophilus</name>
    <dbReference type="NCBI Taxonomy" id="60036"/>
    <lineage>
        <taxon>Bacteria</taxon>
        <taxon>Pseudomonadati</taxon>
        <taxon>Thermodesulfobacteriota</taxon>
        <taxon>Desulfuromonadia</taxon>
        <taxon>Geobacterales</taxon>
        <taxon>Geobacteraceae</taxon>
        <taxon>Geoanaerobacter</taxon>
    </lineage>
</organism>
<dbReference type="CDD" id="cd21109">
    <property type="entry name" value="SPASM"/>
    <property type="match status" value="1"/>
</dbReference>
<dbReference type="PANTHER" id="PTHR11228:SF7">
    <property type="entry name" value="PQQA PEPTIDE CYCLASE"/>
    <property type="match status" value="1"/>
</dbReference>
<dbReference type="AlphaFoldDB" id="A0AAW4LB22"/>
<evidence type="ECO:0000256" key="4">
    <source>
        <dbReference type="ARBA" id="ARBA00022723"/>
    </source>
</evidence>
<keyword evidence="9" id="KW-1185">Reference proteome</keyword>
<dbReference type="InterPro" id="IPR013785">
    <property type="entry name" value="Aldolase_TIM"/>
</dbReference>
<protein>
    <submittedName>
        <fullName evidence="8">Radical SAM protein</fullName>
    </submittedName>
</protein>
<dbReference type="SMART" id="SM00729">
    <property type="entry name" value="Elp3"/>
    <property type="match status" value="1"/>
</dbReference>
<name>A0AAW4LB22_9BACT</name>
<dbReference type="InterPro" id="IPR050377">
    <property type="entry name" value="Radical_SAM_PqqE_MftC-like"/>
</dbReference>
<dbReference type="GO" id="GO:0051536">
    <property type="term" value="F:iron-sulfur cluster binding"/>
    <property type="evidence" value="ECO:0007669"/>
    <property type="project" value="UniProtKB-KW"/>
</dbReference>
<dbReference type="SFLD" id="SFLDS00029">
    <property type="entry name" value="Radical_SAM"/>
    <property type="match status" value="1"/>
</dbReference>
<proteinExistence type="predicted"/>
<keyword evidence="6" id="KW-0411">Iron-sulfur</keyword>
<keyword evidence="2" id="KW-0004">4Fe-4S</keyword>
<dbReference type="InterPro" id="IPR007197">
    <property type="entry name" value="rSAM"/>
</dbReference>
<dbReference type="InterPro" id="IPR058240">
    <property type="entry name" value="rSAM_sf"/>
</dbReference>
<dbReference type="Pfam" id="PF04055">
    <property type="entry name" value="Radical_SAM"/>
    <property type="match status" value="1"/>
</dbReference>
<dbReference type="InterPro" id="IPR034391">
    <property type="entry name" value="AdoMet-like_SPASM_containing"/>
</dbReference>
<dbReference type="RefSeq" id="WP_214173067.1">
    <property type="nucleotide sequence ID" value="NZ_JAHCVJ010000010.1"/>
</dbReference>
<dbReference type="InterPro" id="IPR023885">
    <property type="entry name" value="4Fe4S-binding_SPASM_dom"/>
</dbReference>
<evidence type="ECO:0000256" key="6">
    <source>
        <dbReference type="ARBA" id="ARBA00023014"/>
    </source>
</evidence>
<comment type="cofactor">
    <cofactor evidence="1">
        <name>[4Fe-4S] cluster</name>
        <dbReference type="ChEBI" id="CHEBI:49883"/>
    </cofactor>
</comment>
<evidence type="ECO:0000313" key="9">
    <source>
        <dbReference type="Proteomes" id="UP000811899"/>
    </source>
</evidence>
<dbReference type="SFLD" id="SFLDG01067">
    <property type="entry name" value="SPASM/twitch_domain_containing"/>
    <property type="match status" value="1"/>
</dbReference>
<dbReference type="GO" id="GO:0003824">
    <property type="term" value="F:catalytic activity"/>
    <property type="evidence" value="ECO:0007669"/>
    <property type="project" value="InterPro"/>
</dbReference>
<comment type="caution">
    <text evidence="8">The sequence shown here is derived from an EMBL/GenBank/DDBJ whole genome shotgun (WGS) entry which is preliminary data.</text>
</comment>
<evidence type="ECO:0000256" key="5">
    <source>
        <dbReference type="ARBA" id="ARBA00023004"/>
    </source>
</evidence>
<dbReference type="Pfam" id="PF13186">
    <property type="entry name" value="SPASM"/>
    <property type="match status" value="1"/>
</dbReference>
<evidence type="ECO:0000259" key="7">
    <source>
        <dbReference type="SMART" id="SM00729"/>
    </source>
</evidence>
<keyword evidence="4" id="KW-0479">Metal-binding</keyword>
<evidence type="ECO:0000256" key="3">
    <source>
        <dbReference type="ARBA" id="ARBA00022691"/>
    </source>
</evidence>
<evidence type="ECO:0000256" key="1">
    <source>
        <dbReference type="ARBA" id="ARBA00001966"/>
    </source>
</evidence>
<dbReference type="GO" id="GO:0046872">
    <property type="term" value="F:metal ion binding"/>
    <property type="evidence" value="ECO:0007669"/>
    <property type="project" value="UniProtKB-KW"/>
</dbReference>
<dbReference type="Gene3D" id="3.20.20.70">
    <property type="entry name" value="Aldolase class I"/>
    <property type="match status" value="2"/>
</dbReference>
<dbReference type="InterPro" id="IPR006638">
    <property type="entry name" value="Elp3/MiaA/NifB-like_rSAM"/>
</dbReference>
<dbReference type="SUPFAM" id="SSF102114">
    <property type="entry name" value="Radical SAM enzymes"/>
    <property type="match status" value="1"/>
</dbReference>
<accession>A0AAW4LB22</accession>
<dbReference type="PANTHER" id="PTHR11228">
    <property type="entry name" value="RADICAL SAM DOMAIN PROTEIN"/>
    <property type="match status" value="1"/>
</dbReference>
<dbReference type="Proteomes" id="UP000811899">
    <property type="component" value="Unassembled WGS sequence"/>
</dbReference>
<dbReference type="SFLD" id="SFLDG01387">
    <property type="entry name" value="BtrN-like_SPASM_domain_contain"/>
    <property type="match status" value="1"/>
</dbReference>
<keyword evidence="3" id="KW-0949">S-adenosyl-L-methionine</keyword>
<feature type="domain" description="Elp3/MiaA/NifB-like radical SAM core" evidence="7">
    <location>
        <begin position="55"/>
        <end position="276"/>
    </location>
</feature>
<evidence type="ECO:0000313" key="8">
    <source>
        <dbReference type="EMBL" id="MBT0666293.1"/>
    </source>
</evidence>
<gene>
    <name evidence="8" type="ORF">KI809_18435</name>
</gene>
<dbReference type="CDD" id="cd01335">
    <property type="entry name" value="Radical_SAM"/>
    <property type="match status" value="1"/>
</dbReference>
<sequence>MNIVETSTDRLSKWFWSHTPVTIQRLRSQNLTEANWQLCQTQERNHSEYCPAFPEMLELELTKACNFMCTHCGTHGSSDQHRTNNKSTPIDIALLDQLAQDVFPYLRRISLVGEGEPFMAPRYLLLHLFKQLERTNTGLDISTNGALLDYELMFAMLPVLGDICFSLDAATKETFYLVRRSKDFDSVIETIKKLASLKQYALSDRRRFQIQLSFALRKTNCSELIDFLRMAAELQVDGVYVRQLLVHFPSMASETLIDKPEILNPLIEQASREAEKLGLSVFLPALINDSSHVIHSAPVIEVLSEAEVPQKQVPEQPLDANPQSKSRVNCAFLWRCMGVRSTGHVFSCGCLSAPLIGDIKTNSLAEIWNCETLRDMRKRLDTEDPHPACSHCWYREVSYFDSFEGSDFSLQNVSQPKEKTYDDSSFNSKDEG</sequence>
<reference evidence="8 9" key="1">
    <citation type="submission" date="2021-05" db="EMBL/GenBank/DDBJ databases">
        <title>The draft genome of Geobacter pelophilus DSM 12255.</title>
        <authorList>
            <person name="Xu Z."/>
            <person name="Masuda Y."/>
            <person name="Itoh H."/>
            <person name="Senoo K."/>
        </authorList>
    </citation>
    <scope>NUCLEOTIDE SEQUENCE [LARGE SCALE GENOMIC DNA]</scope>
    <source>
        <strain evidence="8 9">DSM 12255</strain>
    </source>
</reference>
<keyword evidence="5" id="KW-0408">Iron</keyword>
<evidence type="ECO:0000256" key="2">
    <source>
        <dbReference type="ARBA" id="ARBA00022485"/>
    </source>
</evidence>
<dbReference type="EMBL" id="JAHCVJ010000010">
    <property type="protein sequence ID" value="MBT0666293.1"/>
    <property type="molecule type" value="Genomic_DNA"/>
</dbReference>